<accession>A0A382JIP9</accession>
<organism evidence="2">
    <name type="scientific">marine metagenome</name>
    <dbReference type="NCBI Taxonomy" id="408172"/>
    <lineage>
        <taxon>unclassified sequences</taxon>
        <taxon>metagenomes</taxon>
        <taxon>ecological metagenomes</taxon>
    </lineage>
</organism>
<dbReference type="Gene3D" id="1.20.58.220">
    <property type="entry name" value="Phosphate transport system protein phou homolog 2, domain 2"/>
    <property type="match status" value="1"/>
</dbReference>
<evidence type="ECO:0000313" key="2">
    <source>
        <dbReference type="EMBL" id="SVC11232.1"/>
    </source>
</evidence>
<name>A0A382JIP9_9ZZZZ</name>
<dbReference type="AlphaFoldDB" id="A0A382JIP9"/>
<evidence type="ECO:0000259" key="1">
    <source>
        <dbReference type="Pfam" id="PF01895"/>
    </source>
</evidence>
<protein>
    <recommendedName>
        <fullName evidence="1">PhoU domain-containing protein</fullName>
    </recommendedName>
</protein>
<dbReference type="Pfam" id="PF01895">
    <property type="entry name" value="PhoU"/>
    <property type="match status" value="1"/>
</dbReference>
<sequence>MSIFRGDDPLSKVADNFALMFNLTREMTYSAGQIFFGEDHSEDAQDKVHKTDAEVNELERTIRRSLMTHLSIPGNSVDAPYSLLLMSLVKDVERLGDYAKNLSEIVEIGPEVFPESEELSELIMIRRRVELAYQACANIVLSSRQG</sequence>
<gene>
    <name evidence="2" type="ORF">METZ01_LOCUS264086</name>
</gene>
<reference evidence="2" key="1">
    <citation type="submission" date="2018-05" db="EMBL/GenBank/DDBJ databases">
        <authorList>
            <person name="Lanie J.A."/>
            <person name="Ng W.-L."/>
            <person name="Kazmierczak K.M."/>
            <person name="Andrzejewski T.M."/>
            <person name="Davidsen T.M."/>
            <person name="Wayne K.J."/>
            <person name="Tettelin H."/>
            <person name="Glass J.I."/>
            <person name="Rusch D."/>
            <person name="Podicherti R."/>
            <person name="Tsui H.-C.T."/>
            <person name="Winkler M.E."/>
        </authorList>
    </citation>
    <scope>NUCLEOTIDE SEQUENCE</scope>
</reference>
<feature type="domain" description="PhoU" evidence="1">
    <location>
        <begin position="19"/>
        <end position="106"/>
    </location>
</feature>
<proteinExistence type="predicted"/>
<dbReference type="EMBL" id="UINC01074238">
    <property type="protein sequence ID" value="SVC11232.1"/>
    <property type="molecule type" value="Genomic_DNA"/>
</dbReference>
<dbReference type="InterPro" id="IPR038078">
    <property type="entry name" value="PhoU-like_sf"/>
</dbReference>
<feature type="non-terminal residue" evidence="2">
    <location>
        <position position="146"/>
    </location>
</feature>
<dbReference type="InterPro" id="IPR026022">
    <property type="entry name" value="PhoU_dom"/>
</dbReference>
<dbReference type="SUPFAM" id="SSF109755">
    <property type="entry name" value="PhoU-like"/>
    <property type="match status" value="1"/>
</dbReference>